<proteinExistence type="inferred from homology"/>
<dbReference type="PROSITE" id="PS51349">
    <property type="entry name" value="FMN_HYDROXY_ACID_DH_2"/>
    <property type="match status" value="1"/>
</dbReference>
<dbReference type="GO" id="GO:0010181">
    <property type="term" value="F:FMN binding"/>
    <property type="evidence" value="ECO:0007669"/>
    <property type="project" value="InterPro"/>
</dbReference>
<dbReference type="AlphaFoldDB" id="B1WYQ0"/>
<comment type="similarity">
    <text evidence="3">Belongs to the FMN-dependent alpha-hydroxy acid dehydrogenase family.</text>
</comment>
<dbReference type="InterPro" id="IPR000262">
    <property type="entry name" value="FMN-dep_DH"/>
</dbReference>
<dbReference type="KEGG" id="cyt:cce_1717"/>
<feature type="binding site" evidence="5">
    <location>
        <position position="264"/>
    </location>
    <ligand>
        <name>FMN</name>
        <dbReference type="ChEBI" id="CHEBI:58210"/>
    </ligand>
</feature>
<feature type="binding site" evidence="5">
    <location>
        <begin position="297"/>
        <end position="301"/>
    </location>
    <ligand>
        <name>FMN</name>
        <dbReference type="ChEBI" id="CHEBI:58210"/>
    </ligand>
</feature>
<evidence type="ECO:0000256" key="3">
    <source>
        <dbReference type="ARBA" id="ARBA00024042"/>
    </source>
</evidence>
<feature type="binding site" evidence="5">
    <location>
        <position position="138"/>
    </location>
    <ligand>
        <name>FMN</name>
        <dbReference type="ChEBI" id="CHEBI:58210"/>
    </ligand>
</feature>
<dbReference type="Gene3D" id="3.20.20.70">
    <property type="entry name" value="Aldolase class I"/>
    <property type="match status" value="1"/>
</dbReference>
<sequence>MIDFLVSVFMIKPINLFECESLAKQQLSSMTWGYYSSGALDEITLKNNRKSFNNYQLYPKVLVDVSQINLSTKLLGQTLSMPIGVAPMAFQCLAHPHGEKATAKVLSDLKSLLILSTLSTTSLEEVAACQENNLRWFQLYIHKDKGLTKALVERAEKAGYTAICVTVDAPMLGKREIDIKNQFTLPEPLKLANLVTLKDLDIPNSSNQSGLFAYFQQQIDPSLTWKDLEWLQSITKLPIVLKGILRADDARLAVENGVKSIIVSNHGGRQLDGAITTLEALPKIVEAVGNDIDIIMDGGIRRGTDVFKALALGAKAVLIGRPILWGLTVNGEAGVNHVLELLKDELLLAMALSGCPSVTEINDSFLIKS</sequence>
<evidence type="ECO:0000256" key="1">
    <source>
        <dbReference type="ARBA" id="ARBA00001917"/>
    </source>
</evidence>
<gene>
    <name evidence="7" type="ordered locus">cce_1717</name>
</gene>
<keyword evidence="8" id="KW-1185">Reference proteome</keyword>
<evidence type="ECO:0000259" key="6">
    <source>
        <dbReference type="PROSITE" id="PS51349"/>
    </source>
</evidence>
<keyword evidence="5" id="KW-0288">FMN</keyword>
<name>B1WYQ0_CROS5</name>
<dbReference type="GO" id="GO:0016491">
    <property type="term" value="F:oxidoreductase activity"/>
    <property type="evidence" value="ECO:0007669"/>
    <property type="project" value="UniProtKB-KW"/>
</dbReference>
<dbReference type="InterPro" id="IPR008259">
    <property type="entry name" value="FMN_hydac_DH_AS"/>
</dbReference>
<feature type="active site" description="Proton acceptor" evidence="4">
    <location>
        <position position="266"/>
    </location>
</feature>
<feature type="binding site" evidence="5">
    <location>
        <position position="269"/>
    </location>
    <ligand>
        <name>glyoxylate</name>
        <dbReference type="ChEBI" id="CHEBI:36655"/>
    </ligand>
</feature>
<dbReference type="PANTHER" id="PTHR10578:SF149">
    <property type="entry name" value="2-HYDROXYACID OXIDASE 2"/>
    <property type="match status" value="1"/>
</dbReference>
<organism evidence="7 8">
    <name type="scientific">Crocosphaera subtropica (strain ATCC 51142 / BH68)</name>
    <name type="common">Cyanothece sp. (strain ATCC 51142)</name>
    <dbReference type="NCBI Taxonomy" id="43989"/>
    <lineage>
        <taxon>Bacteria</taxon>
        <taxon>Bacillati</taxon>
        <taxon>Cyanobacteriota</taxon>
        <taxon>Cyanophyceae</taxon>
        <taxon>Oscillatoriophycideae</taxon>
        <taxon>Chroococcales</taxon>
        <taxon>Aphanothecaceae</taxon>
        <taxon>Crocosphaera</taxon>
        <taxon>Crocosphaera subtropica</taxon>
    </lineage>
</organism>
<comment type="cofactor">
    <cofactor evidence="1">
        <name>FMN</name>
        <dbReference type="ChEBI" id="CHEBI:58210"/>
    </cofactor>
</comment>
<dbReference type="InterPro" id="IPR012133">
    <property type="entry name" value="Alpha-hydoxy_acid_DH_FMN"/>
</dbReference>
<protein>
    <submittedName>
        <fullName evidence="7">Probable FMN-dependent alpha-hydroxy acid dehydrogenase</fullName>
    </submittedName>
</protein>
<feature type="binding site" evidence="5">
    <location>
        <begin position="87"/>
        <end position="89"/>
    </location>
    <ligand>
        <name>FMN</name>
        <dbReference type="ChEBI" id="CHEBI:58210"/>
    </ligand>
</feature>
<dbReference type="Proteomes" id="UP000001203">
    <property type="component" value="Chromosome circular"/>
</dbReference>
<dbReference type="SUPFAM" id="SSF51395">
    <property type="entry name" value="FMN-linked oxidoreductases"/>
    <property type="match status" value="1"/>
</dbReference>
<evidence type="ECO:0000256" key="4">
    <source>
        <dbReference type="PIRSR" id="PIRSR000138-1"/>
    </source>
</evidence>
<accession>B1WYQ0</accession>
<dbReference type="InterPro" id="IPR037396">
    <property type="entry name" value="FMN_HAD"/>
</dbReference>
<feature type="binding site" evidence="5">
    <location>
        <position position="140"/>
    </location>
    <ligand>
        <name>glyoxylate</name>
        <dbReference type="ChEBI" id="CHEBI:36655"/>
    </ligand>
</feature>
<keyword evidence="2" id="KW-0560">Oxidoreductase</keyword>
<evidence type="ECO:0000256" key="5">
    <source>
        <dbReference type="PIRSR" id="PIRSR000138-2"/>
    </source>
</evidence>
<dbReference type="EMBL" id="CP000806">
    <property type="protein sequence ID" value="ACB51067.1"/>
    <property type="molecule type" value="Genomic_DNA"/>
</dbReference>
<dbReference type="Pfam" id="PF01070">
    <property type="entry name" value="FMN_dh"/>
    <property type="match status" value="1"/>
</dbReference>
<evidence type="ECO:0000313" key="7">
    <source>
        <dbReference type="EMBL" id="ACB51067.1"/>
    </source>
</evidence>
<feature type="binding site" evidence="5">
    <location>
        <position position="266"/>
    </location>
    <ligand>
        <name>glyoxylate</name>
        <dbReference type="ChEBI" id="CHEBI:36655"/>
    </ligand>
</feature>
<dbReference type="eggNOG" id="COG1304">
    <property type="taxonomic scope" value="Bacteria"/>
</dbReference>
<feature type="binding site" evidence="5">
    <location>
        <position position="116"/>
    </location>
    <ligand>
        <name>FMN</name>
        <dbReference type="ChEBI" id="CHEBI:58210"/>
    </ligand>
</feature>
<dbReference type="PIRSF" id="PIRSF000138">
    <property type="entry name" value="Al-hdrx_acd_dh"/>
    <property type="match status" value="1"/>
</dbReference>
<dbReference type="CDD" id="cd02809">
    <property type="entry name" value="alpha_hydroxyacid_oxid_FMN"/>
    <property type="match status" value="1"/>
</dbReference>
<dbReference type="STRING" id="43989.cce_1717"/>
<dbReference type="GO" id="GO:0005737">
    <property type="term" value="C:cytoplasm"/>
    <property type="evidence" value="ECO:0007669"/>
    <property type="project" value="UniProtKB-ARBA"/>
</dbReference>
<keyword evidence="5" id="KW-0285">Flavoprotein</keyword>
<feature type="binding site" evidence="5">
    <location>
        <begin position="320"/>
        <end position="321"/>
    </location>
    <ligand>
        <name>FMN</name>
        <dbReference type="ChEBI" id="CHEBI:58210"/>
    </ligand>
</feature>
<evidence type="ECO:0000313" key="8">
    <source>
        <dbReference type="Proteomes" id="UP000001203"/>
    </source>
</evidence>
<feature type="binding site" evidence="5">
    <location>
        <position position="166"/>
    </location>
    <ligand>
        <name>FMN</name>
        <dbReference type="ChEBI" id="CHEBI:58210"/>
    </ligand>
</feature>
<dbReference type="FunFam" id="3.20.20.70:FF:000056">
    <property type="entry name" value="hydroxyacid oxidase 2"/>
    <property type="match status" value="1"/>
</dbReference>
<reference evidence="7 8" key="1">
    <citation type="journal article" date="2008" name="Proc. Natl. Acad. Sci. U.S.A.">
        <title>The genome of Cyanothece 51142, a unicellular diazotrophic cyanobacterium important in the marine nitrogen cycle.</title>
        <authorList>
            <person name="Welsh E.A."/>
            <person name="Liberton M."/>
            <person name="Stoeckel J."/>
            <person name="Loh T."/>
            <person name="Elvitigala T."/>
            <person name="Wang C."/>
            <person name="Wollam A."/>
            <person name="Fulton R.S."/>
            <person name="Clifton S.W."/>
            <person name="Jacobs J.M."/>
            <person name="Aurora R."/>
            <person name="Ghosh B.K."/>
            <person name="Sherman L.A."/>
            <person name="Smith R.D."/>
            <person name="Wilson R.K."/>
            <person name="Pakrasi H.B."/>
        </authorList>
    </citation>
    <scope>NUCLEOTIDE SEQUENCE [LARGE SCALE GENOMIC DNA]</scope>
    <source>
        <strain evidence="8">ATCC 51142 / BH68</strain>
    </source>
</reference>
<dbReference type="PROSITE" id="PS00557">
    <property type="entry name" value="FMN_HYDROXY_ACID_DH_1"/>
    <property type="match status" value="1"/>
</dbReference>
<evidence type="ECO:0000256" key="2">
    <source>
        <dbReference type="ARBA" id="ARBA00023002"/>
    </source>
</evidence>
<feature type="binding site" evidence="5">
    <location>
        <position position="34"/>
    </location>
    <ligand>
        <name>glyoxylate</name>
        <dbReference type="ChEBI" id="CHEBI:36655"/>
    </ligand>
</feature>
<dbReference type="PANTHER" id="PTHR10578">
    <property type="entry name" value="S -2-HYDROXY-ACID OXIDASE-RELATED"/>
    <property type="match status" value="1"/>
</dbReference>
<dbReference type="InterPro" id="IPR013785">
    <property type="entry name" value="Aldolase_TIM"/>
</dbReference>
<feature type="binding site" evidence="5">
    <location>
        <position position="242"/>
    </location>
    <ligand>
        <name>FMN</name>
        <dbReference type="ChEBI" id="CHEBI:58210"/>
    </ligand>
</feature>
<feature type="domain" description="FMN hydroxy acid dehydrogenase" evidence="6">
    <location>
        <begin position="8"/>
        <end position="369"/>
    </location>
</feature>
<feature type="binding site" evidence="5">
    <location>
        <position position="175"/>
    </location>
    <ligand>
        <name>glyoxylate</name>
        <dbReference type="ChEBI" id="CHEBI:36655"/>
    </ligand>
</feature>
<dbReference type="HOGENOM" id="CLU_020639_0_0_3"/>